<dbReference type="NCBIfam" id="NF008137">
    <property type="entry name" value="PRK10885.1"/>
    <property type="match status" value="1"/>
</dbReference>
<dbReference type="Pfam" id="PF12627">
    <property type="entry name" value="PolyA_pol_RNAbd"/>
    <property type="match status" value="1"/>
</dbReference>
<evidence type="ECO:0000256" key="8">
    <source>
        <dbReference type="ARBA" id="ARBA00022800"/>
    </source>
</evidence>
<evidence type="ECO:0000256" key="3">
    <source>
        <dbReference type="ARBA" id="ARBA00022679"/>
    </source>
</evidence>
<sequence>MVVGSTPEELLSLGYQQVGKDFPVFLHPKTGDEYALARTERKEGSGYNGFSCYSGQDVSLEDDLIRRDLTINAIAEDESGERFDPYNGLQDLQDKILRHVSPAFSEDPLRVLRVARFAARFYTLGFSIAPETMLLMQALSNSDELNHLTPERVWAETEKALATDAPQIYFQTLRDCGALALLFPEVDSLFGVPGPKRWHPEIDTGIHTLMVVEQSVLLSDSIAFRFACLVHDLGKALTPKDKWPSHKGHGFLGLAVIKSLCSRLKVPNECRDLALMVSEHHTMIHSAFELKASTLLKLMNSCDAWRKPDRFLQMLQCCVADSKGRTGFEEKPYPSADYVWQAFQAALTVNVQDIIKLGIKGAEIKSALLAARIDAVSAYKENIQN</sequence>
<comment type="caution">
    <text evidence="15">The sequence shown here is derived from an EMBL/GenBank/DDBJ whole genome shotgun (WGS) entry which is preliminary data.</text>
</comment>
<evidence type="ECO:0000256" key="9">
    <source>
        <dbReference type="ARBA" id="ARBA00022801"/>
    </source>
</evidence>
<keyword evidence="3 13" id="KW-0808">Transferase</keyword>
<keyword evidence="12 13" id="KW-0694">RNA-binding</keyword>
<keyword evidence="2" id="KW-0533">Nickel</keyword>
<dbReference type="CDD" id="cd00077">
    <property type="entry name" value="HDc"/>
    <property type="match status" value="1"/>
</dbReference>
<keyword evidence="8" id="KW-0692">RNA repair</keyword>
<dbReference type="InterPro" id="IPR050124">
    <property type="entry name" value="tRNA_CCA-adding_enzyme"/>
</dbReference>
<evidence type="ECO:0000256" key="6">
    <source>
        <dbReference type="ARBA" id="ARBA00022723"/>
    </source>
</evidence>
<protein>
    <submittedName>
        <fullName evidence="15">Multifunctional CCA protein</fullName>
    </submittedName>
</protein>
<evidence type="ECO:0000256" key="1">
    <source>
        <dbReference type="ARBA" id="ARBA00001946"/>
    </source>
</evidence>
<evidence type="ECO:0000256" key="10">
    <source>
        <dbReference type="ARBA" id="ARBA00022840"/>
    </source>
</evidence>
<dbReference type="PROSITE" id="PS51831">
    <property type="entry name" value="HD"/>
    <property type="match status" value="1"/>
</dbReference>
<dbReference type="PANTHER" id="PTHR47545:SF1">
    <property type="entry name" value="MULTIFUNCTIONAL CCA PROTEIN"/>
    <property type="match status" value="1"/>
</dbReference>
<evidence type="ECO:0000259" key="14">
    <source>
        <dbReference type="PROSITE" id="PS51831"/>
    </source>
</evidence>
<keyword evidence="6" id="KW-0479">Metal-binding</keyword>
<comment type="similarity">
    <text evidence="13">Belongs to the tRNA nucleotidyltransferase/poly(A) polymerase family.</text>
</comment>
<keyword evidence="5" id="KW-0548">Nucleotidyltransferase</keyword>
<keyword evidence="7" id="KW-0547">Nucleotide-binding</keyword>
<dbReference type="InterPro" id="IPR006674">
    <property type="entry name" value="HD_domain"/>
</dbReference>
<evidence type="ECO:0000256" key="5">
    <source>
        <dbReference type="ARBA" id="ARBA00022695"/>
    </source>
</evidence>
<dbReference type="InterPro" id="IPR032828">
    <property type="entry name" value="PolyA_RNA-bd"/>
</dbReference>
<reference evidence="16" key="1">
    <citation type="journal article" date="2019" name="Int. J. Syst. Evol. Microbiol.">
        <title>The Global Catalogue of Microorganisms (GCM) 10K type strain sequencing project: providing services to taxonomists for standard genome sequencing and annotation.</title>
        <authorList>
            <consortium name="The Broad Institute Genomics Platform"/>
            <consortium name="The Broad Institute Genome Sequencing Center for Infectious Disease"/>
            <person name="Wu L."/>
            <person name="Ma J."/>
        </authorList>
    </citation>
    <scope>NUCLEOTIDE SEQUENCE [LARGE SCALE GENOMIC DNA]</scope>
    <source>
        <strain evidence="16">NBRC 103166</strain>
    </source>
</reference>
<evidence type="ECO:0000256" key="2">
    <source>
        <dbReference type="ARBA" id="ARBA00022596"/>
    </source>
</evidence>
<accession>A0ABQ6E0S6</accession>
<keyword evidence="9" id="KW-0378">Hydrolase</keyword>
<comment type="cofactor">
    <cofactor evidence="1">
        <name>Mg(2+)</name>
        <dbReference type="ChEBI" id="CHEBI:18420"/>
    </cofactor>
</comment>
<gene>
    <name evidence="15" type="primary">cca</name>
    <name evidence="15" type="ORF">GCM10007916_19310</name>
</gene>
<keyword evidence="11" id="KW-0460">Magnesium</keyword>
<dbReference type="PANTHER" id="PTHR47545">
    <property type="entry name" value="MULTIFUNCTIONAL CCA PROTEIN"/>
    <property type="match status" value="1"/>
</dbReference>
<name>A0ABQ6E0S6_9GAMM</name>
<organism evidence="15 16">
    <name type="scientific">Psychromonas marina</name>
    <dbReference type="NCBI Taxonomy" id="88364"/>
    <lineage>
        <taxon>Bacteria</taxon>
        <taxon>Pseudomonadati</taxon>
        <taxon>Pseudomonadota</taxon>
        <taxon>Gammaproteobacteria</taxon>
        <taxon>Alteromonadales</taxon>
        <taxon>Psychromonadaceae</taxon>
        <taxon>Psychromonas</taxon>
    </lineage>
</organism>
<keyword evidence="4" id="KW-0819">tRNA processing</keyword>
<evidence type="ECO:0000256" key="4">
    <source>
        <dbReference type="ARBA" id="ARBA00022694"/>
    </source>
</evidence>
<dbReference type="Gene3D" id="1.10.3090.10">
    <property type="entry name" value="cca-adding enzyme, domain 2"/>
    <property type="match status" value="1"/>
</dbReference>
<evidence type="ECO:0000256" key="11">
    <source>
        <dbReference type="ARBA" id="ARBA00022842"/>
    </source>
</evidence>
<keyword evidence="16" id="KW-1185">Reference proteome</keyword>
<proteinExistence type="inferred from homology"/>
<evidence type="ECO:0000313" key="15">
    <source>
        <dbReference type="EMBL" id="GLS90864.1"/>
    </source>
</evidence>
<dbReference type="InterPro" id="IPR002646">
    <property type="entry name" value="PolA_pol_head_dom"/>
</dbReference>
<dbReference type="EMBL" id="BSPQ01000005">
    <property type="protein sequence ID" value="GLS90864.1"/>
    <property type="molecule type" value="Genomic_DNA"/>
</dbReference>
<feature type="domain" description="HD" evidence="14">
    <location>
        <begin position="204"/>
        <end position="305"/>
    </location>
</feature>
<evidence type="ECO:0000256" key="12">
    <source>
        <dbReference type="ARBA" id="ARBA00022884"/>
    </source>
</evidence>
<dbReference type="InterPro" id="IPR012006">
    <property type="entry name" value="CCA_bact"/>
</dbReference>
<dbReference type="Pfam" id="PF01743">
    <property type="entry name" value="PolyA_pol"/>
    <property type="match status" value="1"/>
</dbReference>
<evidence type="ECO:0000256" key="13">
    <source>
        <dbReference type="RuleBase" id="RU003953"/>
    </source>
</evidence>
<evidence type="ECO:0000313" key="16">
    <source>
        <dbReference type="Proteomes" id="UP001157353"/>
    </source>
</evidence>
<dbReference type="Gene3D" id="3.30.460.10">
    <property type="entry name" value="Beta Polymerase, domain 2"/>
    <property type="match status" value="1"/>
</dbReference>
<dbReference type="Proteomes" id="UP001157353">
    <property type="component" value="Unassembled WGS sequence"/>
</dbReference>
<evidence type="ECO:0000256" key="7">
    <source>
        <dbReference type="ARBA" id="ARBA00022741"/>
    </source>
</evidence>
<dbReference type="SUPFAM" id="SSF81891">
    <property type="entry name" value="Poly A polymerase C-terminal region-like"/>
    <property type="match status" value="1"/>
</dbReference>
<dbReference type="PIRSF" id="PIRSF000813">
    <property type="entry name" value="CCA_bact"/>
    <property type="match status" value="1"/>
</dbReference>
<dbReference type="InterPro" id="IPR043519">
    <property type="entry name" value="NT_sf"/>
</dbReference>
<dbReference type="InterPro" id="IPR003607">
    <property type="entry name" value="HD/PDEase_dom"/>
</dbReference>
<keyword evidence="10" id="KW-0067">ATP-binding</keyword>
<dbReference type="SUPFAM" id="SSF81301">
    <property type="entry name" value="Nucleotidyltransferase"/>
    <property type="match status" value="1"/>
</dbReference>
<dbReference type="Pfam" id="PF01966">
    <property type="entry name" value="HD"/>
    <property type="match status" value="1"/>
</dbReference>